<dbReference type="RefSeq" id="WP_344698114.1">
    <property type="nucleotide sequence ID" value="NZ_BAAAVO010000013.1"/>
</dbReference>
<reference evidence="1 2" key="1">
    <citation type="submission" date="2020-03" db="EMBL/GenBank/DDBJ databases">
        <title>Genomic Encyclopedia of Type Strains, Phase III (KMG-III): the genomes of soil and plant-associated and newly described type strains.</title>
        <authorList>
            <person name="Whitman W."/>
        </authorList>
    </citation>
    <scope>NUCLEOTIDE SEQUENCE [LARGE SCALE GENOMIC DNA]</scope>
    <source>
        <strain evidence="1 2">CECT 4207</strain>
    </source>
</reference>
<name>A0ABX0TFP1_9MICC</name>
<dbReference type="EMBL" id="JAAOZD010000003">
    <property type="protein sequence ID" value="NIJ01302.1"/>
    <property type="molecule type" value="Genomic_DNA"/>
</dbReference>
<gene>
    <name evidence="1" type="ORF">FHR86_001623</name>
</gene>
<evidence type="ECO:0000313" key="2">
    <source>
        <dbReference type="Proteomes" id="UP000802392"/>
    </source>
</evidence>
<sequence>MVSPMLTPFRALAAPRDLAVGAGIVESTVNDATTVRTSGRNQSALKRHPAR</sequence>
<accession>A0ABX0TFP1</accession>
<evidence type="ECO:0008006" key="3">
    <source>
        <dbReference type="Google" id="ProtNLM"/>
    </source>
</evidence>
<evidence type="ECO:0000313" key="1">
    <source>
        <dbReference type="EMBL" id="NIJ01302.1"/>
    </source>
</evidence>
<dbReference type="Proteomes" id="UP000802392">
    <property type="component" value="Unassembled WGS sequence"/>
</dbReference>
<protein>
    <recommendedName>
        <fullName evidence="3">Transposase</fullName>
    </recommendedName>
</protein>
<keyword evidence="2" id="KW-1185">Reference proteome</keyword>
<proteinExistence type="predicted"/>
<comment type="caution">
    <text evidence="1">The sequence shown here is derived from an EMBL/GenBank/DDBJ whole genome shotgun (WGS) entry which is preliminary data.</text>
</comment>
<organism evidence="1 2">
    <name type="scientific">Paenarthrobacter ilicis</name>
    <dbReference type="NCBI Taxonomy" id="43665"/>
    <lineage>
        <taxon>Bacteria</taxon>
        <taxon>Bacillati</taxon>
        <taxon>Actinomycetota</taxon>
        <taxon>Actinomycetes</taxon>
        <taxon>Micrococcales</taxon>
        <taxon>Micrococcaceae</taxon>
        <taxon>Paenarthrobacter</taxon>
    </lineage>
</organism>